<dbReference type="InterPro" id="IPR039425">
    <property type="entry name" value="RNA_pol_sigma-70-like"/>
</dbReference>
<keyword evidence="5" id="KW-0804">Transcription</keyword>
<comment type="similarity">
    <text evidence="1">Belongs to the sigma-70 factor family. ECF subfamily.</text>
</comment>
<protein>
    <submittedName>
        <fullName evidence="8">Sigma-70 family RNA polymerase sigma factor</fullName>
    </submittedName>
</protein>
<dbReference type="InterPro" id="IPR007627">
    <property type="entry name" value="RNA_pol_sigma70_r2"/>
</dbReference>
<evidence type="ECO:0000256" key="4">
    <source>
        <dbReference type="ARBA" id="ARBA00023125"/>
    </source>
</evidence>
<dbReference type="Pfam" id="PF04545">
    <property type="entry name" value="Sigma70_r4"/>
    <property type="match status" value="1"/>
</dbReference>
<evidence type="ECO:0000259" key="6">
    <source>
        <dbReference type="Pfam" id="PF04542"/>
    </source>
</evidence>
<feature type="domain" description="RNA polymerase sigma-70 region 2" evidence="6">
    <location>
        <begin position="21"/>
        <end position="88"/>
    </location>
</feature>
<dbReference type="SUPFAM" id="SSF88659">
    <property type="entry name" value="Sigma3 and sigma4 domains of RNA polymerase sigma factors"/>
    <property type="match status" value="1"/>
</dbReference>
<reference evidence="8 9" key="1">
    <citation type="submission" date="2019-10" db="EMBL/GenBank/DDBJ databases">
        <title>Alkalibaculum tamaniensis sp.nov., a new alkaliphilic acetogen, isolated on methoxylated aromatics from a mud volcano.</title>
        <authorList>
            <person name="Khomyakova M.A."/>
            <person name="Merkel A.Y."/>
            <person name="Bonch-Osmolovskaya E.A."/>
            <person name="Slobodkin A.I."/>
        </authorList>
    </citation>
    <scope>NUCLEOTIDE SEQUENCE [LARGE SCALE GENOMIC DNA]</scope>
    <source>
        <strain evidence="8 9">M08DMB</strain>
    </source>
</reference>
<dbReference type="Proteomes" id="UP000440004">
    <property type="component" value="Unassembled WGS sequence"/>
</dbReference>
<sequence length="173" mass="20454">MESKLLIKQAKRGDKQALLQLVMTHQNEYYKLAYVFMNNKEDALDTMQDMIIILYENINRLKKEDSFYSWSKTILVNICKKKLRRNKKIISIDDVEEQKIEVYGECEEKIFIQKYLSKLSYRHQEVIRLKYFTDLDYESIAQILKIPVGTVKSRLSNGIKNLKELIGGDYLDG</sequence>
<dbReference type="NCBIfam" id="TIGR02937">
    <property type="entry name" value="sigma70-ECF"/>
    <property type="match status" value="1"/>
</dbReference>
<dbReference type="GO" id="GO:0006352">
    <property type="term" value="P:DNA-templated transcription initiation"/>
    <property type="evidence" value="ECO:0007669"/>
    <property type="project" value="InterPro"/>
</dbReference>
<keyword evidence="3" id="KW-0731">Sigma factor</keyword>
<dbReference type="InterPro" id="IPR036388">
    <property type="entry name" value="WH-like_DNA-bd_sf"/>
</dbReference>
<evidence type="ECO:0000256" key="1">
    <source>
        <dbReference type="ARBA" id="ARBA00010641"/>
    </source>
</evidence>
<dbReference type="AlphaFoldDB" id="A0A6A7KC41"/>
<dbReference type="CDD" id="cd06171">
    <property type="entry name" value="Sigma70_r4"/>
    <property type="match status" value="1"/>
</dbReference>
<dbReference type="Gene3D" id="1.10.10.10">
    <property type="entry name" value="Winged helix-like DNA-binding domain superfamily/Winged helix DNA-binding domain"/>
    <property type="match status" value="1"/>
</dbReference>
<dbReference type="PANTHER" id="PTHR43133:SF51">
    <property type="entry name" value="RNA POLYMERASE SIGMA FACTOR"/>
    <property type="match status" value="1"/>
</dbReference>
<evidence type="ECO:0000259" key="7">
    <source>
        <dbReference type="Pfam" id="PF04545"/>
    </source>
</evidence>
<keyword evidence="9" id="KW-1185">Reference proteome</keyword>
<dbReference type="SUPFAM" id="SSF88946">
    <property type="entry name" value="Sigma2 domain of RNA polymerase sigma factors"/>
    <property type="match status" value="1"/>
</dbReference>
<feature type="domain" description="RNA polymerase sigma-70 region 4" evidence="7">
    <location>
        <begin position="116"/>
        <end position="164"/>
    </location>
</feature>
<organism evidence="8 9">
    <name type="scientific">Alkalibaculum sporogenes</name>
    <dbReference type="NCBI Taxonomy" id="2655001"/>
    <lineage>
        <taxon>Bacteria</taxon>
        <taxon>Bacillati</taxon>
        <taxon>Bacillota</taxon>
        <taxon>Clostridia</taxon>
        <taxon>Eubacteriales</taxon>
        <taxon>Eubacteriaceae</taxon>
        <taxon>Alkalibaculum</taxon>
    </lineage>
</organism>
<dbReference type="EMBL" id="WHNX01000026">
    <property type="protein sequence ID" value="MPW26747.1"/>
    <property type="molecule type" value="Genomic_DNA"/>
</dbReference>
<dbReference type="RefSeq" id="WP_152805628.1">
    <property type="nucleotide sequence ID" value="NZ_WHNX01000026.1"/>
</dbReference>
<evidence type="ECO:0000256" key="5">
    <source>
        <dbReference type="ARBA" id="ARBA00023163"/>
    </source>
</evidence>
<accession>A0A6A7KC41</accession>
<name>A0A6A7KC41_9FIRM</name>
<dbReference type="GO" id="GO:0003677">
    <property type="term" value="F:DNA binding"/>
    <property type="evidence" value="ECO:0007669"/>
    <property type="project" value="UniProtKB-KW"/>
</dbReference>
<dbReference type="InterPro" id="IPR013325">
    <property type="entry name" value="RNA_pol_sigma_r2"/>
</dbReference>
<dbReference type="InterPro" id="IPR014284">
    <property type="entry name" value="RNA_pol_sigma-70_dom"/>
</dbReference>
<evidence type="ECO:0000313" key="9">
    <source>
        <dbReference type="Proteomes" id="UP000440004"/>
    </source>
</evidence>
<proteinExistence type="inferred from homology"/>
<comment type="caution">
    <text evidence="8">The sequence shown here is derived from an EMBL/GenBank/DDBJ whole genome shotgun (WGS) entry which is preliminary data.</text>
</comment>
<dbReference type="InterPro" id="IPR013324">
    <property type="entry name" value="RNA_pol_sigma_r3/r4-like"/>
</dbReference>
<evidence type="ECO:0000256" key="3">
    <source>
        <dbReference type="ARBA" id="ARBA00023082"/>
    </source>
</evidence>
<gene>
    <name evidence="8" type="ORF">GC105_13225</name>
</gene>
<evidence type="ECO:0000313" key="8">
    <source>
        <dbReference type="EMBL" id="MPW26747.1"/>
    </source>
</evidence>
<dbReference type="InterPro" id="IPR007630">
    <property type="entry name" value="RNA_pol_sigma70_r4"/>
</dbReference>
<dbReference type="Pfam" id="PF04542">
    <property type="entry name" value="Sigma70_r2"/>
    <property type="match status" value="1"/>
</dbReference>
<dbReference type="Gene3D" id="1.10.1740.10">
    <property type="match status" value="1"/>
</dbReference>
<keyword evidence="2" id="KW-0805">Transcription regulation</keyword>
<dbReference type="GO" id="GO:0016987">
    <property type="term" value="F:sigma factor activity"/>
    <property type="evidence" value="ECO:0007669"/>
    <property type="project" value="UniProtKB-KW"/>
</dbReference>
<keyword evidence="4" id="KW-0238">DNA-binding</keyword>
<dbReference type="PANTHER" id="PTHR43133">
    <property type="entry name" value="RNA POLYMERASE ECF-TYPE SIGMA FACTO"/>
    <property type="match status" value="1"/>
</dbReference>
<evidence type="ECO:0000256" key="2">
    <source>
        <dbReference type="ARBA" id="ARBA00023015"/>
    </source>
</evidence>